<dbReference type="Proteomes" id="UP001291687">
    <property type="component" value="Unassembled WGS sequence"/>
</dbReference>
<gene>
    <name evidence="2" type="ORF">Megvenef_00920</name>
</gene>
<dbReference type="EMBL" id="JARJFB010000063">
    <property type="protein sequence ID" value="MEA0970951.1"/>
    <property type="molecule type" value="Genomic_DNA"/>
</dbReference>
<protein>
    <submittedName>
        <fullName evidence="2">Uncharacterized protein</fullName>
    </submittedName>
</protein>
<organism evidence="2 3">
    <name type="scientific">Candidatus Megaera venefica</name>
    <dbReference type="NCBI Taxonomy" id="2055910"/>
    <lineage>
        <taxon>Bacteria</taxon>
        <taxon>Pseudomonadati</taxon>
        <taxon>Pseudomonadota</taxon>
        <taxon>Alphaproteobacteria</taxon>
        <taxon>Rickettsiales</taxon>
        <taxon>Rickettsiaceae</taxon>
        <taxon>Candidatus Megaera</taxon>
    </lineage>
</organism>
<reference evidence="2 3" key="1">
    <citation type="submission" date="2023-03" db="EMBL/GenBank/DDBJ databases">
        <title>Host association and intracellularity evolved multiple times independently in the Rickettsiales.</title>
        <authorList>
            <person name="Castelli M."/>
            <person name="Nardi T."/>
            <person name="Gammuto L."/>
            <person name="Bellinzona G."/>
            <person name="Sabaneyeva E."/>
            <person name="Potekhin A."/>
            <person name="Serra V."/>
            <person name="Petroni G."/>
            <person name="Sassera D."/>
        </authorList>
    </citation>
    <scope>NUCLEOTIDE SEQUENCE [LARGE SCALE GENOMIC DNA]</scope>
    <source>
        <strain evidence="2 3">Sr 2-6</strain>
    </source>
</reference>
<proteinExistence type="predicted"/>
<keyword evidence="1" id="KW-0472">Membrane</keyword>
<evidence type="ECO:0000256" key="1">
    <source>
        <dbReference type="SAM" id="Phobius"/>
    </source>
</evidence>
<comment type="caution">
    <text evidence="2">The sequence shown here is derived from an EMBL/GenBank/DDBJ whole genome shotgun (WGS) entry which is preliminary data.</text>
</comment>
<sequence>MDMFFSWSLSVSFNNNISSTKVAVVVVTWFLVGLSVFSALAYDKDSVEVYFFCAAFDGVNSCSSDFGGSFNPTFGGWSSFFSCVLFLTSFTLKNIEPFRWLLGNC</sequence>
<evidence type="ECO:0000313" key="2">
    <source>
        <dbReference type="EMBL" id="MEA0970951.1"/>
    </source>
</evidence>
<keyword evidence="3" id="KW-1185">Reference proteome</keyword>
<feature type="transmembrane region" description="Helical" evidence="1">
    <location>
        <begin position="21"/>
        <end position="42"/>
    </location>
</feature>
<keyword evidence="1" id="KW-1133">Transmembrane helix</keyword>
<evidence type="ECO:0000313" key="3">
    <source>
        <dbReference type="Proteomes" id="UP001291687"/>
    </source>
</evidence>
<dbReference type="RefSeq" id="WP_322776847.1">
    <property type="nucleotide sequence ID" value="NZ_JARJFB010000063.1"/>
</dbReference>
<feature type="transmembrane region" description="Helical" evidence="1">
    <location>
        <begin position="74"/>
        <end position="92"/>
    </location>
</feature>
<keyword evidence="1" id="KW-0812">Transmembrane</keyword>
<name>A0ABU5NCP0_9RICK</name>
<accession>A0ABU5NCP0</accession>